<reference evidence="1" key="2">
    <citation type="submission" date="2017-04" db="EMBL/GenBank/DDBJ databases">
        <authorList>
            <person name="Afonso C.L."/>
            <person name="Miller P.J."/>
            <person name="Scott M.A."/>
            <person name="Spackman E."/>
            <person name="Goraichik I."/>
            <person name="Dimitrov K.M."/>
            <person name="Suarez D.L."/>
            <person name="Swayne D.E."/>
        </authorList>
    </citation>
    <scope>NUCLEOTIDE SEQUENCE</scope>
    <source>
        <strain evidence="1">RH_50275_09</strain>
    </source>
</reference>
<gene>
    <name evidence="1" type="ORF">B7700_04120</name>
    <name evidence="2" type="ORF">CYK19_05490</name>
</gene>
<dbReference type="Proteomes" id="UP000193929">
    <property type="component" value="Unassembled WGS sequence"/>
</dbReference>
<proteinExistence type="predicted"/>
<reference evidence="2 4" key="3">
    <citation type="submission" date="2017-12" db="EMBL/GenBank/DDBJ databases">
        <title>Phylogenetic diversity of female urinary microbiome.</title>
        <authorList>
            <person name="Thomas-White K."/>
            <person name="Wolfe A.J."/>
        </authorList>
    </citation>
    <scope>NUCLEOTIDE SEQUENCE [LARGE SCALE GENOMIC DNA]</scope>
    <source>
        <strain evidence="2 4">UMB0079</strain>
    </source>
</reference>
<evidence type="ECO:0000313" key="2">
    <source>
        <dbReference type="EMBL" id="PKZ98633.1"/>
    </source>
</evidence>
<name>A0A1X1K537_STRMT</name>
<organism evidence="1 3">
    <name type="scientific">Streptococcus mitis</name>
    <dbReference type="NCBI Taxonomy" id="28037"/>
    <lineage>
        <taxon>Bacteria</taxon>
        <taxon>Bacillati</taxon>
        <taxon>Bacillota</taxon>
        <taxon>Bacilli</taxon>
        <taxon>Lactobacillales</taxon>
        <taxon>Streptococcaceae</taxon>
        <taxon>Streptococcus</taxon>
        <taxon>Streptococcus mitis group</taxon>
    </lineage>
</organism>
<sequence>MILKHICEVCGKIEVIDSDLAFDEGWDYPPRMGSFRILSPRICNNCDVENTVWFALTVDGKALDELSTKQIDVLMRINNEPLSILPNSDDGLSN</sequence>
<evidence type="ECO:0000313" key="1">
    <source>
        <dbReference type="EMBL" id="ORO94576.1"/>
    </source>
</evidence>
<dbReference type="EMBL" id="PKID01000005">
    <property type="protein sequence ID" value="PKZ98633.1"/>
    <property type="molecule type" value="Genomic_DNA"/>
</dbReference>
<dbReference type="EMBL" id="NCVF01000021">
    <property type="protein sequence ID" value="ORO94576.1"/>
    <property type="molecule type" value="Genomic_DNA"/>
</dbReference>
<protein>
    <submittedName>
        <fullName evidence="1">Uncharacterized protein</fullName>
    </submittedName>
</protein>
<reference evidence="1 3" key="1">
    <citation type="journal article" date="2016" name="Eur. J. Clin. Microbiol. Infect. Dis.">
        <title>Whole genome sequencing as a tool for phylogenetic analysis of clinical strains of Mitis group streptococci.</title>
        <authorList>
            <person name="Rasmussen L.H."/>
            <person name="Dargis R."/>
            <person name="Hojholt K."/>
            <person name="Christensen J.J."/>
            <person name="Skovgaard O."/>
            <person name="Justesen U.S."/>
            <person name="Rosenvinge F.S."/>
            <person name="Moser C."/>
            <person name="Lukjancenko O."/>
            <person name="Rasmussen S."/>
            <person name="Nielsen X.C."/>
        </authorList>
    </citation>
    <scope>NUCLEOTIDE SEQUENCE [LARGE SCALE GENOMIC DNA]</scope>
    <source>
        <strain evidence="1 3">RH_50275_09</strain>
    </source>
</reference>
<dbReference type="Proteomes" id="UP000234902">
    <property type="component" value="Unassembled WGS sequence"/>
</dbReference>
<evidence type="ECO:0000313" key="3">
    <source>
        <dbReference type="Proteomes" id="UP000193929"/>
    </source>
</evidence>
<evidence type="ECO:0000313" key="4">
    <source>
        <dbReference type="Proteomes" id="UP000234902"/>
    </source>
</evidence>
<comment type="caution">
    <text evidence="1">The sequence shown here is derived from an EMBL/GenBank/DDBJ whole genome shotgun (WGS) entry which is preliminary data.</text>
</comment>
<dbReference type="AlphaFoldDB" id="A0A1X1K537"/>
<dbReference type="RefSeq" id="WP_084887309.1">
    <property type="nucleotide sequence ID" value="NZ_NCVF01000021.1"/>
</dbReference>
<accession>A0A1X1K537</accession>